<evidence type="ECO:0000256" key="1">
    <source>
        <dbReference type="SAM" id="Phobius"/>
    </source>
</evidence>
<gene>
    <name evidence="2" type="ORF">US28_C0004G0005</name>
</gene>
<organism evidence="2 3">
    <name type="scientific">Candidatus Daviesbacteria bacterium GW2011_GWA1_36_8</name>
    <dbReference type="NCBI Taxonomy" id="1618417"/>
    <lineage>
        <taxon>Bacteria</taxon>
        <taxon>Candidatus Daviesiibacteriota</taxon>
    </lineage>
</organism>
<protein>
    <recommendedName>
        <fullName evidence="4">DUF5666 domain-containing protein</fullName>
    </recommendedName>
</protein>
<feature type="transmembrane region" description="Helical" evidence="1">
    <location>
        <begin position="20"/>
        <end position="42"/>
    </location>
</feature>
<evidence type="ECO:0000313" key="2">
    <source>
        <dbReference type="EMBL" id="KKQ16163.1"/>
    </source>
</evidence>
<dbReference type="AlphaFoldDB" id="A0A0G0FAG5"/>
<comment type="caution">
    <text evidence="2">The sequence shown here is derived from an EMBL/GenBank/DDBJ whole genome shotgun (WGS) entry which is preliminary data.</text>
</comment>
<accession>A0A0G0FAG5</accession>
<dbReference type="Proteomes" id="UP000034448">
    <property type="component" value="Unassembled WGS sequence"/>
</dbReference>
<keyword evidence="1" id="KW-1133">Transmembrane helix</keyword>
<keyword evidence="1" id="KW-0472">Membrane</keyword>
<name>A0A0G0FAG5_9BACT</name>
<keyword evidence="1" id="KW-0812">Transmembrane</keyword>
<sequence>MDNFPSTPPILKVNSSSKKKSVFIVLSVLIVIALIGGASVLIRNYRVRQAPPLAINSNVPKDLPVDNRSLSITGRITDFDGKNLIIKKDNGEEGKIEVASKVNIFKLIDNKYLAASSSSNLRDITTGKDATLTLIEEGGAYKAGTISYIVPINVSLPKVPVSTNSAAGKNP</sequence>
<evidence type="ECO:0000313" key="3">
    <source>
        <dbReference type="Proteomes" id="UP000034448"/>
    </source>
</evidence>
<dbReference type="EMBL" id="LBSJ01000004">
    <property type="protein sequence ID" value="KKQ16163.1"/>
    <property type="molecule type" value="Genomic_DNA"/>
</dbReference>
<evidence type="ECO:0008006" key="4">
    <source>
        <dbReference type="Google" id="ProtNLM"/>
    </source>
</evidence>
<proteinExistence type="predicted"/>
<reference evidence="2 3" key="1">
    <citation type="journal article" date="2015" name="Nature">
        <title>rRNA introns, odd ribosomes, and small enigmatic genomes across a large radiation of phyla.</title>
        <authorList>
            <person name="Brown C.T."/>
            <person name="Hug L.A."/>
            <person name="Thomas B.C."/>
            <person name="Sharon I."/>
            <person name="Castelle C.J."/>
            <person name="Singh A."/>
            <person name="Wilkins M.J."/>
            <person name="Williams K.H."/>
            <person name="Banfield J.F."/>
        </authorList>
    </citation>
    <scope>NUCLEOTIDE SEQUENCE [LARGE SCALE GENOMIC DNA]</scope>
</reference>